<dbReference type="EMBL" id="VTWU01000010">
    <property type="protein sequence ID" value="KAA9325359.1"/>
    <property type="molecule type" value="Genomic_DNA"/>
</dbReference>
<gene>
    <name evidence="1" type="ORF">F0P96_20375</name>
</gene>
<evidence type="ECO:0000313" key="1">
    <source>
        <dbReference type="EMBL" id="KAA9325359.1"/>
    </source>
</evidence>
<dbReference type="Proteomes" id="UP000326380">
    <property type="component" value="Unassembled WGS sequence"/>
</dbReference>
<reference evidence="1 2" key="1">
    <citation type="submission" date="2019-09" db="EMBL/GenBank/DDBJ databases">
        <title>Genome sequence of Hymenobacter sp. M3.</title>
        <authorList>
            <person name="Srinivasan S."/>
        </authorList>
    </citation>
    <scope>NUCLEOTIDE SEQUENCE [LARGE SCALE GENOMIC DNA]</scope>
    <source>
        <strain evidence="1 2">M3</strain>
    </source>
</reference>
<sequence length="88" mass="9842">MAVARVQEALHPVAMASAPLQLPVQPDAEASFCLQRPTHRDAMASARLQRALHPDEYDVSKEICTIQCFVGMRMSLKLLFQIRHSSQP</sequence>
<accession>A0A7L4ZWP8</accession>
<organism evidence="1 2">
    <name type="scientific">Hymenobacter busanensis</name>
    <dbReference type="NCBI Taxonomy" id="2607656"/>
    <lineage>
        <taxon>Bacteria</taxon>
        <taxon>Pseudomonadati</taxon>
        <taxon>Bacteroidota</taxon>
        <taxon>Cytophagia</taxon>
        <taxon>Cytophagales</taxon>
        <taxon>Hymenobacteraceae</taxon>
        <taxon>Hymenobacter</taxon>
    </lineage>
</organism>
<protein>
    <submittedName>
        <fullName evidence="1">Uncharacterized protein</fullName>
    </submittedName>
</protein>
<evidence type="ECO:0000313" key="2">
    <source>
        <dbReference type="Proteomes" id="UP000326380"/>
    </source>
</evidence>
<dbReference type="RefSeq" id="WP_151080842.1">
    <property type="nucleotide sequence ID" value="NZ_CP047647.1"/>
</dbReference>
<dbReference type="AlphaFoldDB" id="A0A7L4ZWP8"/>
<proteinExistence type="predicted"/>
<keyword evidence="2" id="KW-1185">Reference proteome</keyword>
<name>A0A7L4ZWP8_9BACT</name>
<comment type="caution">
    <text evidence="1">The sequence shown here is derived from an EMBL/GenBank/DDBJ whole genome shotgun (WGS) entry which is preliminary data.</text>
</comment>